<accession>A0A7W9WV95</accession>
<dbReference type="InterPro" id="IPR009057">
    <property type="entry name" value="Homeodomain-like_sf"/>
</dbReference>
<dbReference type="EMBL" id="JACHBW010000015">
    <property type="protein sequence ID" value="MBB6105132.1"/>
    <property type="molecule type" value="Genomic_DNA"/>
</dbReference>
<evidence type="ECO:0000313" key="3">
    <source>
        <dbReference type="Proteomes" id="UP000571554"/>
    </source>
</evidence>
<dbReference type="Pfam" id="PF01527">
    <property type="entry name" value="HTH_Tnp_1"/>
    <property type="match status" value="1"/>
</dbReference>
<evidence type="ECO:0000256" key="1">
    <source>
        <dbReference type="SAM" id="Coils"/>
    </source>
</evidence>
<dbReference type="PANTHER" id="PTHR33215:SF13">
    <property type="entry name" value="PROTEIN DISTAL ANTENNA"/>
    <property type="match status" value="1"/>
</dbReference>
<dbReference type="Proteomes" id="UP000571554">
    <property type="component" value="Unassembled WGS sequence"/>
</dbReference>
<keyword evidence="1" id="KW-0175">Coiled coil</keyword>
<comment type="caution">
    <text evidence="2">The sequence shown here is derived from an EMBL/GenBank/DDBJ whole genome shotgun (WGS) entry which is preliminary data.</text>
</comment>
<sequence length="133" mass="14706">MFKVPHQVYTAEFKEAAVQRVKDGQGLSAVSRELGMSTQTLRHWLKASEAGKLNGPGAKVITAEQMELSRLRAENKRLQMELEIAKKAAARSTGRCNTFWSNVGPGGKVGESRTKMRAIACTNDVVVAEMERW</sequence>
<dbReference type="InterPro" id="IPR051839">
    <property type="entry name" value="RD_transcriptional_regulator"/>
</dbReference>
<dbReference type="PANTHER" id="PTHR33215">
    <property type="entry name" value="PROTEIN DISTAL ANTENNA"/>
    <property type="match status" value="1"/>
</dbReference>
<evidence type="ECO:0000313" key="2">
    <source>
        <dbReference type="EMBL" id="MBB6105132.1"/>
    </source>
</evidence>
<organism evidence="2 3">
    <name type="scientific">Paraburkholderia bannensis</name>
    <dbReference type="NCBI Taxonomy" id="765414"/>
    <lineage>
        <taxon>Bacteria</taxon>
        <taxon>Pseudomonadati</taxon>
        <taxon>Pseudomonadota</taxon>
        <taxon>Betaproteobacteria</taxon>
        <taxon>Burkholderiales</taxon>
        <taxon>Burkholderiaceae</taxon>
        <taxon>Paraburkholderia</taxon>
    </lineage>
</organism>
<dbReference type="GO" id="GO:0004803">
    <property type="term" value="F:transposase activity"/>
    <property type="evidence" value="ECO:0007669"/>
    <property type="project" value="InterPro"/>
</dbReference>
<dbReference type="InterPro" id="IPR002514">
    <property type="entry name" value="Transposase_8"/>
</dbReference>
<reference evidence="2 3" key="1">
    <citation type="submission" date="2020-08" db="EMBL/GenBank/DDBJ databases">
        <title>Above-ground endophytic microbial communities from plants in different locations in the United States.</title>
        <authorList>
            <person name="Frank C."/>
        </authorList>
    </citation>
    <scope>NUCLEOTIDE SEQUENCE [LARGE SCALE GENOMIC DNA]</scope>
    <source>
        <strain evidence="2 3">WP4_2_2</strain>
    </source>
</reference>
<dbReference type="GO" id="GO:0006313">
    <property type="term" value="P:DNA transposition"/>
    <property type="evidence" value="ECO:0007669"/>
    <property type="project" value="InterPro"/>
</dbReference>
<keyword evidence="3" id="KW-1185">Reference proteome</keyword>
<gene>
    <name evidence="2" type="ORF">F4827_004997</name>
</gene>
<dbReference type="AlphaFoldDB" id="A0A7W9WV95"/>
<feature type="coiled-coil region" evidence="1">
    <location>
        <begin position="61"/>
        <end position="88"/>
    </location>
</feature>
<proteinExistence type="predicted"/>
<dbReference type="SUPFAM" id="SSF46689">
    <property type="entry name" value="Homeodomain-like"/>
    <property type="match status" value="1"/>
</dbReference>
<dbReference type="GO" id="GO:0003677">
    <property type="term" value="F:DNA binding"/>
    <property type="evidence" value="ECO:0007669"/>
    <property type="project" value="InterPro"/>
</dbReference>
<protein>
    <submittedName>
        <fullName evidence="2">Transposase</fullName>
    </submittedName>
</protein>
<name>A0A7W9WV95_9BURK</name>
<dbReference type="Gene3D" id="1.10.10.60">
    <property type="entry name" value="Homeodomain-like"/>
    <property type="match status" value="1"/>
</dbReference>